<organism evidence="1 2">
    <name type="scientific">Deinococcus terrestris</name>
    <dbReference type="NCBI Taxonomy" id="2651870"/>
    <lineage>
        <taxon>Bacteria</taxon>
        <taxon>Thermotogati</taxon>
        <taxon>Deinococcota</taxon>
        <taxon>Deinococci</taxon>
        <taxon>Deinococcales</taxon>
        <taxon>Deinococcaceae</taxon>
        <taxon>Deinococcus</taxon>
    </lineage>
</organism>
<dbReference type="RefSeq" id="WP_152869761.1">
    <property type="nucleotide sequence ID" value="NZ_WBSL01000001.1"/>
</dbReference>
<proteinExistence type="predicted"/>
<protein>
    <submittedName>
        <fullName evidence="1">Uncharacterized protein</fullName>
    </submittedName>
</protein>
<reference evidence="1 2" key="1">
    <citation type="submission" date="2019-10" db="EMBL/GenBank/DDBJ databases">
        <title>Deinococcus sp. isolated from soil.</title>
        <authorList>
            <person name="Li Y."/>
            <person name="Wang J."/>
        </authorList>
    </citation>
    <scope>NUCLEOTIDE SEQUENCE [LARGE SCALE GENOMIC DNA]</scope>
    <source>
        <strain evidence="1 2">SDU3-2</strain>
    </source>
</reference>
<comment type="caution">
    <text evidence="1">The sequence shown here is derived from an EMBL/GenBank/DDBJ whole genome shotgun (WGS) entry which is preliminary data.</text>
</comment>
<gene>
    <name evidence="1" type="ORF">F8S09_06100</name>
</gene>
<dbReference type="EMBL" id="WBSL01000001">
    <property type="protein sequence ID" value="MPY66271.1"/>
    <property type="molecule type" value="Genomic_DNA"/>
</dbReference>
<sequence length="109" mass="11941">MTQAPGSPDVALSADDRARLDQVFMQVVLDVQGQVQQTQPQRDGTLAAMFHKEQMGDALQGCAMLIAGWNENRVDGAGVERAARALRGLDLRELAERVERLRQIADPEA</sequence>
<dbReference type="Proteomes" id="UP000484842">
    <property type="component" value="Unassembled WGS sequence"/>
</dbReference>
<evidence type="ECO:0000313" key="1">
    <source>
        <dbReference type="EMBL" id="MPY66271.1"/>
    </source>
</evidence>
<keyword evidence="2" id="KW-1185">Reference proteome</keyword>
<accession>A0A7X1NUY3</accession>
<name>A0A7X1NUY3_9DEIO</name>
<evidence type="ECO:0000313" key="2">
    <source>
        <dbReference type="Proteomes" id="UP000484842"/>
    </source>
</evidence>
<dbReference type="AlphaFoldDB" id="A0A7X1NUY3"/>